<evidence type="ECO:0000313" key="3">
    <source>
        <dbReference type="EMBL" id="RHD57319.1"/>
    </source>
</evidence>
<dbReference type="Pfam" id="PF02021">
    <property type="entry name" value="UPF0102"/>
    <property type="match status" value="1"/>
</dbReference>
<dbReference type="AlphaFoldDB" id="A0A414FZV7"/>
<dbReference type="CDD" id="cd20736">
    <property type="entry name" value="PoNe_Nuclease"/>
    <property type="match status" value="1"/>
</dbReference>
<dbReference type="InterPro" id="IPR003509">
    <property type="entry name" value="UPF0102_YraN-like"/>
</dbReference>
<dbReference type="InterPro" id="IPR011856">
    <property type="entry name" value="tRNA_endonuc-like_dom_sf"/>
</dbReference>
<comment type="similarity">
    <text evidence="1 2">Belongs to the UPF0102 family.</text>
</comment>
<dbReference type="SUPFAM" id="SSF52980">
    <property type="entry name" value="Restriction endonuclease-like"/>
    <property type="match status" value="1"/>
</dbReference>
<name>A0A414FZV7_9ACTN</name>
<dbReference type="InterPro" id="IPR011335">
    <property type="entry name" value="Restrct_endonuc-II-like"/>
</dbReference>
<reference evidence="3 4" key="1">
    <citation type="submission" date="2018-08" db="EMBL/GenBank/DDBJ databases">
        <title>A genome reference for cultivated species of the human gut microbiota.</title>
        <authorList>
            <person name="Zou Y."/>
            <person name="Xue W."/>
            <person name="Luo G."/>
        </authorList>
    </citation>
    <scope>NUCLEOTIDE SEQUENCE [LARGE SCALE GENOMIC DNA]</scope>
    <source>
        <strain evidence="3 4">AM30-5LB</strain>
    </source>
</reference>
<dbReference type="Gene3D" id="3.40.1350.10">
    <property type="match status" value="1"/>
</dbReference>
<dbReference type="RefSeq" id="WP_118271139.1">
    <property type="nucleotide sequence ID" value="NZ_QSJI01000001.1"/>
</dbReference>
<comment type="caution">
    <text evidence="3">The sequence shown here is derived from an EMBL/GenBank/DDBJ whole genome shotgun (WGS) entry which is preliminary data.</text>
</comment>
<protein>
    <recommendedName>
        <fullName evidence="2">UPF0102 protein DW787_00245</fullName>
    </recommendedName>
</protein>
<dbReference type="HAMAP" id="MF_00048">
    <property type="entry name" value="UPF0102"/>
    <property type="match status" value="1"/>
</dbReference>
<dbReference type="NCBIfam" id="NF009154">
    <property type="entry name" value="PRK12497.3-3"/>
    <property type="match status" value="1"/>
</dbReference>
<dbReference type="PANTHER" id="PTHR34039">
    <property type="entry name" value="UPF0102 PROTEIN YRAN"/>
    <property type="match status" value="1"/>
</dbReference>
<accession>A0A414FZV7</accession>
<organism evidence="3 4">
    <name type="scientific">Collinsella intestinalis</name>
    <dbReference type="NCBI Taxonomy" id="147207"/>
    <lineage>
        <taxon>Bacteria</taxon>
        <taxon>Bacillati</taxon>
        <taxon>Actinomycetota</taxon>
        <taxon>Coriobacteriia</taxon>
        <taxon>Coriobacteriales</taxon>
        <taxon>Coriobacteriaceae</taxon>
        <taxon>Collinsella</taxon>
    </lineage>
</organism>
<dbReference type="PANTHER" id="PTHR34039:SF1">
    <property type="entry name" value="UPF0102 PROTEIN YRAN"/>
    <property type="match status" value="1"/>
</dbReference>
<evidence type="ECO:0000256" key="2">
    <source>
        <dbReference type="HAMAP-Rule" id="MF_00048"/>
    </source>
</evidence>
<evidence type="ECO:0000256" key="1">
    <source>
        <dbReference type="ARBA" id="ARBA00006738"/>
    </source>
</evidence>
<proteinExistence type="inferred from homology"/>
<dbReference type="GO" id="GO:0003676">
    <property type="term" value="F:nucleic acid binding"/>
    <property type="evidence" value="ECO:0007669"/>
    <property type="project" value="InterPro"/>
</dbReference>
<gene>
    <name evidence="3" type="ORF">DW787_00245</name>
</gene>
<dbReference type="Proteomes" id="UP000286050">
    <property type="component" value="Unassembled WGS sequence"/>
</dbReference>
<evidence type="ECO:0000313" key="4">
    <source>
        <dbReference type="Proteomes" id="UP000286050"/>
    </source>
</evidence>
<dbReference type="EMBL" id="QSJI01000001">
    <property type="protein sequence ID" value="RHD57319.1"/>
    <property type="molecule type" value="Genomic_DNA"/>
</dbReference>
<sequence>MGTNRQRDLARELVDRMLSGDDIVFGHQDADGMSNKLLGSLGEELAARYLEQRGYDIIDRNYRCPEGEADLVAYDQDDDGVVLVEVKTRRSRSERGGAYPEEAVTPEKQRRYRRIALCYAADHYPVPSIRFDVVGVTLRPANIGEIRHLCGAFDWSGR</sequence>